<proteinExistence type="predicted"/>
<dbReference type="AlphaFoldDB" id="A0A1Y1K7W6"/>
<sequence length="118" mass="13690">MPVEVDVGTGDLPTRFILLQLRELQPRCNCNRMHLHRTVSYKRQAQNVSHIQIRTKKEHAEGGTQCTHHHSTTWQVSKQLRNTSRVLKLRNNLIVLNFDLFVQKAYFAIKRNNQGGSS</sequence>
<reference evidence="1" key="1">
    <citation type="journal article" date="2016" name="Sci. Rep.">
        <title>Molecular characterization of firefly nuptial gifts: a multi-omics approach sheds light on postcopulatory sexual selection.</title>
        <authorList>
            <person name="Al-Wathiqui N."/>
            <person name="Fallon T.R."/>
            <person name="South A."/>
            <person name="Weng J.K."/>
            <person name="Lewis S.M."/>
        </authorList>
    </citation>
    <scope>NUCLEOTIDE SEQUENCE</scope>
</reference>
<accession>A0A1Y1K7W6</accession>
<protein>
    <submittedName>
        <fullName evidence="1">Uncharacterized protein</fullName>
    </submittedName>
</protein>
<evidence type="ECO:0000313" key="1">
    <source>
        <dbReference type="EMBL" id="JAV55775.1"/>
    </source>
</evidence>
<organism evidence="1">
    <name type="scientific">Photinus pyralis</name>
    <name type="common">Common eastern firefly</name>
    <name type="synonym">Lampyris pyralis</name>
    <dbReference type="NCBI Taxonomy" id="7054"/>
    <lineage>
        <taxon>Eukaryota</taxon>
        <taxon>Metazoa</taxon>
        <taxon>Ecdysozoa</taxon>
        <taxon>Arthropoda</taxon>
        <taxon>Hexapoda</taxon>
        <taxon>Insecta</taxon>
        <taxon>Pterygota</taxon>
        <taxon>Neoptera</taxon>
        <taxon>Endopterygota</taxon>
        <taxon>Coleoptera</taxon>
        <taxon>Polyphaga</taxon>
        <taxon>Elateriformia</taxon>
        <taxon>Elateroidea</taxon>
        <taxon>Lampyridae</taxon>
        <taxon>Lampyrinae</taxon>
        <taxon>Photinus</taxon>
    </lineage>
</organism>
<name>A0A1Y1K7W6_PHOPY</name>
<dbReference type="EMBL" id="GEZM01094248">
    <property type="protein sequence ID" value="JAV55775.1"/>
    <property type="molecule type" value="Transcribed_RNA"/>
</dbReference>